<keyword evidence="3" id="KW-1185">Reference proteome</keyword>
<feature type="compositionally biased region" description="Polar residues" evidence="1">
    <location>
        <begin position="248"/>
        <end position="259"/>
    </location>
</feature>
<dbReference type="AlphaFoldDB" id="A0A4P9XFH5"/>
<proteinExistence type="predicted"/>
<accession>A0A4P9XFH5</accession>
<dbReference type="Proteomes" id="UP000274922">
    <property type="component" value="Unassembled WGS sequence"/>
</dbReference>
<dbReference type="EMBL" id="ML014111">
    <property type="protein sequence ID" value="RKP04327.1"/>
    <property type="molecule type" value="Genomic_DNA"/>
</dbReference>
<name>A0A4P9XFH5_9FUNG</name>
<feature type="region of interest" description="Disordered" evidence="1">
    <location>
        <begin position="240"/>
        <end position="263"/>
    </location>
</feature>
<organism evidence="2 3">
    <name type="scientific">Caulochytrium protostelioides</name>
    <dbReference type="NCBI Taxonomy" id="1555241"/>
    <lineage>
        <taxon>Eukaryota</taxon>
        <taxon>Fungi</taxon>
        <taxon>Fungi incertae sedis</taxon>
        <taxon>Chytridiomycota</taxon>
        <taxon>Chytridiomycota incertae sedis</taxon>
        <taxon>Chytridiomycetes</taxon>
        <taxon>Caulochytriales</taxon>
        <taxon>Caulochytriaceae</taxon>
        <taxon>Caulochytrium</taxon>
    </lineage>
</organism>
<protein>
    <submittedName>
        <fullName evidence="2">Uncharacterized protein</fullName>
    </submittedName>
</protein>
<sequence>MDVADVDLALEAPERPRVDPAYLRLLSRAQSLLADYPALVQAVTQAVATLENFSQQRTATRRLLPPPVDAAAAHGEPAPLAWQGPAALQRHALAAGAPDLLPYALAGLGPRLAAIQDDRWRQAIAVLAQRWATLAGHAERMRRVTESAVLAAASSGAAAAAAADALAAYRASPQGRGDCAPAGAGTVGGALALQAVFSRDVAGACAVLAESWAALMRDLADDLAPRAALLDPLIQARHDPTQLRADSGATSDGRTPLSAQQRDQQVTQLQLAWSELDEHALDESEAGEAIARIQFPV</sequence>
<evidence type="ECO:0000256" key="1">
    <source>
        <dbReference type="SAM" id="MobiDB-lite"/>
    </source>
</evidence>
<evidence type="ECO:0000313" key="2">
    <source>
        <dbReference type="EMBL" id="RKP04327.1"/>
    </source>
</evidence>
<gene>
    <name evidence="2" type="ORF">CXG81DRAFT_16297</name>
</gene>
<reference evidence="3" key="1">
    <citation type="journal article" date="2018" name="Nat. Microbiol.">
        <title>Leveraging single-cell genomics to expand the fungal tree of life.</title>
        <authorList>
            <person name="Ahrendt S.R."/>
            <person name="Quandt C.A."/>
            <person name="Ciobanu D."/>
            <person name="Clum A."/>
            <person name="Salamov A."/>
            <person name="Andreopoulos B."/>
            <person name="Cheng J.F."/>
            <person name="Woyke T."/>
            <person name="Pelin A."/>
            <person name="Henrissat B."/>
            <person name="Reynolds N.K."/>
            <person name="Benny G.L."/>
            <person name="Smith M.E."/>
            <person name="James T.Y."/>
            <person name="Grigoriev I.V."/>
        </authorList>
    </citation>
    <scope>NUCLEOTIDE SEQUENCE [LARGE SCALE GENOMIC DNA]</scope>
    <source>
        <strain evidence="3">ATCC 52028</strain>
    </source>
</reference>
<evidence type="ECO:0000313" key="3">
    <source>
        <dbReference type="Proteomes" id="UP000274922"/>
    </source>
</evidence>